<dbReference type="InterPro" id="IPR003765">
    <property type="entry name" value="NO3_reductase_chaperone_NarJ"/>
</dbReference>
<keyword evidence="1" id="KW-0534">Nitrate assimilation</keyword>
<dbReference type="EMBL" id="AOPO01000002">
    <property type="protein sequence ID" value="ELY22346.1"/>
    <property type="molecule type" value="Genomic_DNA"/>
</dbReference>
<feature type="compositionally biased region" description="Basic and acidic residues" evidence="2">
    <location>
        <begin position="241"/>
        <end position="250"/>
    </location>
</feature>
<feature type="region of interest" description="Disordered" evidence="2">
    <location>
        <begin position="241"/>
        <end position="275"/>
    </location>
</feature>
<evidence type="ECO:0000256" key="1">
    <source>
        <dbReference type="ARBA" id="ARBA00023063"/>
    </source>
</evidence>
<proteinExistence type="predicted"/>
<dbReference type="Pfam" id="PF02613">
    <property type="entry name" value="Nitrate_red_del"/>
    <property type="match status" value="1"/>
</dbReference>
<protein>
    <submittedName>
        <fullName evidence="3">DMSO/Nitrate reductase chaperone</fullName>
    </submittedName>
</protein>
<dbReference type="AlphaFoldDB" id="L9UCH7"/>
<evidence type="ECO:0000313" key="3">
    <source>
        <dbReference type="EMBL" id="ELY22346.1"/>
    </source>
</evidence>
<dbReference type="PATRIC" id="fig|1204738.3.peg.1406"/>
<accession>L9UCH7</accession>
<evidence type="ECO:0000313" key="4">
    <source>
        <dbReference type="Proteomes" id="UP000011651"/>
    </source>
</evidence>
<dbReference type="NCBIfam" id="TIGR00684">
    <property type="entry name" value="narJ"/>
    <property type="match status" value="1"/>
</dbReference>
<dbReference type="PANTHER" id="PTHR43680">
    <property type="entry name" value="NITRATE REDUCTASE MOLYBDENUM COFACTOR ASSEMBLY CHAPERONE"/>
    <property type="match status" value="1"/>
</dbReference>
<sequence length="275" mass="30524">MRSLVMTEAATQSPTPVEPSFEPLQGMRSLRVLARLLDYPTQELQDASGELIEILNAERRLGAALKSSLMEWCQRLQEGDLLELQAEYVAMFDKGRATSLLLFEHVHGESRDRGQAMVDLMAEYSAAGFELDARELPDHIPVFLEYLSMCDDAEIGRWLGEIRHILALLTARLEERGADHALVPLSLLALIGAEGDVEEHRPQVKKEAPDNTPEALDAVWEEEAVRFSATSDEDCALQSAEGRRLAERKHTVQSQPVRIMPAPSLNASSAPSADR</sequence>
<comment type="caution">
    <text evidence="3">The sequence shown here is derived from an EMBL/GenBank/DDBJ whole genome shotgun (WGS) entry which is preliminary data.</text>
</comment>
<organism evidence="3 4">
    <name type="scientific">Vreelandella titanicae BH1</name>
    <dbReference type="NCBI Taxonomy" id="1204738"/>
    <lineage>
        <taxon>Bacteria</taxon>
        <taxon>Pseudomonadati</taxon>
        <taxon>Pseudomonadota</taxon>
        <taxon>Gammaproteobacteria</taxon>
        <taxon>Oceanospirillales</taxon>
        <taxon>Halomonadaceae</taxon>
        <taxon>Vreelandella</taxon>
    </lineage>
</organism>
<dbReference type="Gene3D" id="1.10.3480.10">
    <property type="entry name" value="TorD-like"/>
    <property type="match status" value="1"/>
</dbReference>
<feature type="region of interest" description="Disordered" evidence="2">
    <location>
        <begin position="1"/>
        <end position="21"/>
    </location>
</feature>
<dbReference type="GO" id="GO:0016530">
    <property type="term" value="F:metallochaperone activity"/>
    <property type="evidence" value="ECO:0007669"/>
    <property type="project" value="TreeGrafter"/>
</dbReference>
<reference evidence="3 4" key="1">
    <citation type="journal article" date="2013" name="Genome Announc.">
        <title>Draft Genome of the Marine Gammaproteobacterium Halomonas titanicae.</title>
        <authorList>
            <person name="Sanchez-Porro C."/>
            <person name="de la Haba R.R."/>
            <person name="Cruz-Hernandez N."/>
            <person name="Gonzalez J.M."/>
            <person name="Reyes-Guirao C."/>
            <person name="Navarro-Sampedro L."/>
            <person name="Carballo M."/>
            <person name="Ventosa A."/>
        </authorList>
    </citation>
    <scope>NUCLEOTIDE SEQUENCE [LARGE SCALE GENOMIC DNA]</scope>
    <source>
        <strain evidence="3 4">BH1</strain>
    </source>
</reference>
<evidence type="ECO:0000256" key="2">
    <source>
        <dbReference type="SAM" id="MobiDB-lite"/>
    </source>
</evidence>
<dbReference type="InterPro" id="IPR020945">
    <property type="entry name" value="DMSO/NO3_reduct_chaperone"/>
</dbReference>
<gene>
    <name evidence="3" type="ORF">HALTITAN_0926</name>
</gene>
<dbReference type="Proteomes" id="UP000011651">
    <property type="component" value="Unassembled WGS sequence"/>
</dbReference>
<dbReference type="SUPFAM" id="SSF89155">
    <property type="entry name" value="TorD-like"/>
    <property type="match status" value="1"/>
</dbReference>
<dbReference type="GO" id="GO:0051131">
    <property type="term" value="P:chaperone-mediated protein complex assembly"/>
    <property type="evidence" value="ECO:0007669"/>
    <property type="project" value="InterPro"/>
</dbReference>
<dbReference type="GO" id="GO:0042128">
    <property type="term" value="P:nitrate assimilation"/>
    <property type="evidence" value="ECO:0007669"/>
    <property type="project" value="UniProtKB-KW"/>
</dbReference>
<dbReference type="GO" id="GO:0051082">
    <property type="term" value="F:unfolded protein binding"/>
    <property type="evidence" value="ECO:0007669"/>
    <property type="project" value="InterPro"/>
</dbReference>
<dbReference type="InterPro" id="IPR036411">
    <property type="entry name" value="TorD-like_sf"/>
</dbReference>
<name>L9UCH7_9GAMM</name>
<dbReference type="PANTHER" id="PTHR43680:SF2">
    <property type="entry name" value="NITRATE REDUCTASE MOLYBDENUM COFACTOR ASSEMBLY CHAPERONE NARJ"/>
    <property type="match status" value="1"/>
</dbReference>
<feature type="compositionally biased region" description="Low complexity" evidence="2">
    <location>
        <begin position="261"/>
        <end position="275"/>
    </location>
</feature>